<feature type="region of interest" description="Disordered" evidence="1">
    <location>
        <begin position="284"/>
        <end position="336"/>
    </location>
</feature>
<accession>A0A8W8NQS3</accession>
<name>A0A8W8NQS3_MAGGI</name>
<dbReference type="AlphaFoldDB" id="A0A8W8NQS3"/>
<dbReference type="EnsemblMetazoa" id="G6343.1">
    <property type="protein sequence ID" value="G6343.1:cds"/>
    <property type="gene ID" value="G6343"/>
</dbReference>
<feature type="compositionally biased region" description="Low complexity" evidence="1">
    <location>
        <begin position="129"/>
        <end position="138"/>
    </location>
</feature>
<dbReference type="Proteomes" id="UP000005408">
    <property type="component" value="Unassembled WGS sequence"/>
</dbReference>
<dbReference type="OMA" id="SWERDEF"/>
<evidence type="ECO:0000313" key="3">
    <source>
        <dbReference type="Proteomes" id="UP000005408"/>
    </source>
</evidence>
<feature type="compositionally biased region" description="Acidic residues" evidence="1">
    <location>
        <begin position="314"/>
        <end position="330"/>
    </location>
</feature>
<feature type="region of interest" description="Disordered" evidence="1">
    <location>
        <begin position="172"/>
        <end position="247"/>
    </location>
</feature>
<feature type="compositionally biased region" description="Polar residues" evidence="1">
    <location>
        <begin position="195"/>
        <end position="209"/>
    </location>
</feature>
<evidence type="ECO:0000313" key="2">
    <source>
        <dbReference type="EnsemblMetazoa" id="G6343.1:cds"/>
    </source>
</evidence>
<protein>
    <submittedName>
        <fullName evidence="2">Uncharacterized protein</fullName>
    </submittedName>
</protein>
<sequence length="347" mass="39189">MKSESNPMTRTNRFESVLKIPANSAEGRFNSRPTTTLNFRRRTSVTFDIGSIKESEYSDENSYYSKKNSDIHLRRMSAPELPPIQDRARNSPIPAYHSSRYIRCRSSKPSTTSDSSHRQRFTKSPFSQESSESGNSNGKRLANGYLQRSKTWVPPEQTKTASTVSTLKLESIEKKGTMSTPRSVKNGFRTRLSSKDNSLSSGNNNTAQLKKTPLTHCQSEPKISPLSDYTTNRQKTTLRQKSRTNNNVNNKVLSVDKTDNLIKNKYNSGTVNGMRRYSSTIQLIPQKNYDEDDDDSGSDSDKDHMIINWLIGVDNEDPEEVPEPEIEYPDEPPQTDTALHIVYGGDS</sequence>
<keyword evidence="3" id="KW-1185">Reference proteome</keyword>
<evidence type="ECO:0000256" key="1">
    <source>
        <dbReference type="SAM" id="MobiDB-lite"/>
    </source>
</evidence>
<reference evidence="2" key="1">
    <citation type="submission" date="2022-08" db="UniProtKB">
        <authorList>
            <consortium name="EnsemblMetazoa"/>
        </authorList>
    </citation>
    <scope>IDENTIFICATION</scope>
    <source>
        <strain evidence="2">05x7-T-G4-1.051#20</strain>
    </source>
</reference>
<proteinExistence type="predicted"/>
<organism evidence="2 3">
    <name type="scientific">Magallana gigas</name>
    <name type="common">Pacific oyster</name>
    <name type="synonym">Crassostrea gigas</name>
    <dbReference type="NCBI Taxonomy" id="29159"/>
    <lineage>
        <taxon>Eukaryota</taxon>
        <taxon>Metazoa</taxon>
        <taxon>Spiralia</taxon>
        <taxon>Lophotrochozoa</taxon>
        <taxon>Mollusca</taxon>
        <taxon>Bivalvia</taxon>
        <taxon>Autobranchia</taxon>
        <taxon>Pteriomorphia</taxon>
        <taxon>Ostreida</taxon>
        <taxon>Ostreoidea</taxon>
        <taxon>Ostreidae</taxon>
        <taxon>Magallana</taxon>
    </lineage>
</organism>
<dbReference type="OrthoDB" id="6118545at2759"/>
<feature type="region of interest" description="Disordered" evidence="1">
    <location>
        <begin position="74"/>
        <end position="141"/>
    </location>
</feature>